<evidence type="ECO:0000313" key="2">
    <source>
        <dbReference type="Proteomes" id="UP000565711"/>
    </source>
</evidence>
<organism evidence="1 2">
    <name type="scientific">Nocardia vermiculata</name>
    <dbReference type="NCBI Taxonomy" id="257274"/>
    <lineage>
        <taxon>Bacteria</taxon>
        <taxon>Bacillati</taxon>
        <taxon>Actinomycetota</taxon>
        <taxon>Actinomycetes</taxon>
        <taxon>Mycobacteriales</taxon>
        <taxon>Nocardiaceae</taxon>
        <taxon>Nocardia</taxon>
    </lineage>
</organism>
<protein>
    <submittedName>
        <fullName evidence="1">Uncharacterized protein</fullName>
    </submittedName>
</protein>
<dbReference type="RefSeq" id="WP_157102808.1">
    <property type="nucleotide sequence ID" value="NZ_JAAXOP010000009.1"/>
</dbReference>
<sequence>MKTRKSTAVLLSVWVATLVLYVFVKPPTTEQTGFTKIADTVSKASLTSDHGH</sequence>
<evidence type="ECO:0000313" key="1">
    <source>
        <dbReference type="EMBL" id="NKY51875.1"/>
    </source>
</evidence>
<reference evidence="1 2" key="1">
    <citation type="submission" date="2020-04" db="EMBL/GenBank/DDBJ databases">
        <title>MicrobeNet Type strains.</title>
        <authorList>
            <person name="Nicholson A.C."/>
        </authorList>
    </citation>
    <scope>NUCLEOTIDE SEQUENCE [LARGE SCALE GENOMIC DNA]</scope>
    <source>
        <strain evidence="1 2">JCM 12354</strain>
    </source>
</reference>
<keyword evidence="2" id="KW-1185">Reference proteome</keyword>
<accession>A0A846Y146</accession>
<dbReference type="EMBL" id="JAAXOP010000009">
    <property type="protein sequence ID" value="NKY51875.1"/>
    <property type="molecule type" value="Genomic_DNA"/>
</dbReference>
<proteinExistence type="predicted"/>
<comment type="caution">
    <text evidence="1">The sequence shown here is derived from an EMBL/GenBank/DDBJ whole genome shotgun (WGS) entry which is preliminary data.</text>
</comment>
<dbReference type="Proteomes" id="UP000565711">
    <property type="component" value="Unassembled WGS sequence"/>
</dbReference>
<dbReference type="AlphaFoldDB" id="A0A846Y146"/>
<gene>
    <name evidence="1" type="ORF">HGA08_16775</name>
</gene>
<name>A0A846Y146_9NOCA</name>